<dbReference type="CDD" id="cd07114">
    <property type="entry name" value="ALDH_DhaS"/>
    <property type="match status" value="1"/>
</dbReference>
<evidence type="ECO:0000313" key="6">
    <source>
        <dbReference type="EMBL" id="KNG93408.1"/>
    </source>
</evidence>
<comment type="similarity">
    <text evidence="1 4">Belongs to the aldehyde dehydrogenase family.</text>
</comment>
<name>A0A0L1JPT2_9RHOB</name>
<dbReference type="Pfam" id="PF00171">
    <property type="entry name" value="Aldedh"/>
    <property type="match status" value="1"/>
</dbReference>
<dbReference type="InterPro" id="IPR016163">
    <property type="entry name" value="Ald_DH_C"/>
</dbReference>
<dbReference type="EMBL" id="AQQZ01000005">
    <property type="protein sequence ID" value="KNG93408.1"/>
    <property type="molecule type" value="Genomic_DNA"/>
</dbReference>
<dbReference type="OrthoDB" id="7827050at2"/>
<organism evidence="6 7">
    <name type="scientific">Pseudaestuariivita atlantica</name>
    <dbReference type="NCBI Taxonomy" id="1317121"/>
    <lineage>
        <taxon>Bacteria</taxon>
        <taxon>Pseudomonadati</taxon>
        <taxon>Pseudomonadota</taxon>
        <taxon>Alphaproteobacteria</taxon>
        <taxon>Rhodobacterales</taxon>
        <taxon>Paracoccaceae</taxon>
        <taxon>Pseudaestuariivita</taxon>
    </lineage>
</organism>
<protein>
    <submittedName>
        <fullName evidence="6">Carnitine dehydratase</fullName>
    </submittedName>
</protein>
<dbReference type="RefSeq" id="WP_050531381.1">
    <property type="nucleotide sequence ID" value="NZ_AQQZ01000005.1"/>
</dbReference>
<dbReference type="GO" id="GO:0016620">
    <property type="term" value="F:oxidoreductase activity, acting on the aldehyde or oxo group of donors, NAD or NADP as acceptor"/>
    <property type="evidence" value="ECO:0007669"/>
    <property type="project" value="InterPro"/>
</dbReference>
<feature type="domain" description="Aldehyde dehydrogenase" evidence="5">
    <location>
        <begin position="19"/>
        <end position="475"/>
    </location>
</feature>
<sequence>MTDLPHYPLYIAGEFCEGSTGARMETTNPATGEAWASFACAAPGDVERAVAAARAALEDPAWRDMTQTARGRMLSRLADLIADNADTLGRLETTDSGKLLTETAAQTGYVADYYRYYAGLADKIEGAVLPIDKPDMHVFTKRVPIGVVAAVVPWNAQMFLTATKLGPALAAGCTVVLKASELAPVPMLEFARLIHEAGFPPGVVSVITGDAENCAIPLTRHPDVDRIAFTGGPDAARHVVRNSADNFAVTTLELGGKSPILVFEDADIDSAVNGLIAGNFGASGQSCVAGSRALVQRGIVDEVIARVTDRARDIRIGDPLASDTHVGPLCTRAQIERIVATLATAQDQGATIHTGGAPVDRPGNYMAPTLVQCTSPDTATLKTEMFGPVMSILPFDTEEDAIALANDSLYGLGSGVFTQNLARAHRVSNRLRAGICWINTYRAISPIAPFGGFGQSGYGREAGMEAIHDYTRTRTTWINTSDAPMANPFVMR</sequence>
<evidence type="ECO:0000259" key="5">
    <source>
        <dbReference type="Pfam" id="PF00171"/>
    </source>
</evidence>
<dbReference type="PROSITE" id="PS00687">
    <property type="entry name" value="ALDEHYDE_DEHYDR_GLU"/>
    <property type="match status" value="1"/>
</dbReference>
<gene>
    <name evidence="6" type="ORF">ATO11_13355</name>
</gene>
<evidence type="ECO:0000256" key="3">
    <source>
        <dbReference type="PROSITE-ProRule" id="PRU10007"/>
    </source>
</evidence>
<evidence type="ECO:0000256" key="4">
    <source>
        <dbReference type="RuleBase" id="RU003345"/>
    </source>
</evidence>
<keyword evidence="2 4" id="KW-0560">Oxidoreductase</keyword>
<evidence type="ECO:0000256" key="1">
    <source>
        <dbReference type="ARBA" id="ARBA00009986"/>
    </source>
</evidence>
<dbReference type="InterPro" id="IPR015590">
    <property type="entry name" value="Aldehyde_DH_dom"/>
</dbReference>
<evidence type="ECO:0000313" key="7">
    <source>
        <dbReference type="Proteomes" id="UP000036938"/>
    </source>
</evidence>
<proteinExistence type="inferred from homology"/>
<dbReference type="InterPro" id="IPR029510">
    <property type="entry name" value="Ald_DH_CS_GLU"/>
</dbReference>
<comment type="caution">
    <text evidence="6">The sequence shown here is derived from an EMBL/GenBank/DDBJ whole genome shotgun (WGS) entry which is preliminary data.</text>
</comment>
<dbReference type="SUPFAM" id="SSF53720">
    <property type="entry name" value="ALDH-like"/>
    <property type="match status" value="1"/>
</dbReference>
<evidence type="ECO:0000256" key="2">
    <source>
        <dbReference type="ARBA" id="ARBA00023002"/>
    </source>
</evidence>
<dbReference type="PANTHER" id="PTHR11699">
    <property type="entry name" value="ALDEHYDE DEHYDROGENASE-RELATED"/>
    <property type="match status" value="1"/>
</dbReference>
<dbReference type="FunFam" id="3.40.605.10:FF:000007">
    <property type="entry name" value="NAD/NADP-dependent betaine aldehyde dehydrogenase"/>
    <property type="match status" value="1"/>
</dbReference>
<dbReference type="PROSITE" id="PS00070">
    <property type="entry name" value="ALDEHYDE_DEHYDR_CYS"/>
    <property type="match status" value="1"/>
</dbReference>
<dbReference type="InterPro" id="IPR016161">
    <property type="entry name" value="Ald_DH/histidinol_DH"/>
</dbReference>
<dbReference type="Proteomes" id="UP000036938">
    <property type="component" value="Unassembled WGS sequence"/>
</dbReference>
<feature type="active site" evidence="3">
    <location>
        <position position="253"/>
    </location>
</feature>
<dbReference type="Gene3D" id="3.40.605.10">
    <property type="entry name" value="Aldehyde Dehydrogenase, Chain A, domain 1"/>
    <property type="match status" value="1"/>
</dbReference>
<dbReference type="InterPro" id="IPR016160">
    <property type="entry name" value="Ald_DH_CS_CYS"/>
</dbReference>
<accession>A0A0L1JPT2</accession>
<keyword evidence="7" id="KW-1185">Reference proteome</keyword>
<dbReference type="FunFam" id="3.40.309.10:FF:000012">
    <property type="entry name" value="Betaine aldehyde dehydrogenase"/>
    <property type="match status" value="1"/>
</dbReference>
<dbReference type="PATRIC" id="fig|1317121.7.peg.3383"/>
<reference evidence="6 7" key="1">
    <citation type="journal article" date="2015" name="Int. J. Syst. Evol. Microbiol.">
        <title>Aestuariivita atlantica sp. nov., isolated from deep sea sediment of the Atlantic Ocean.</title>
        <authorList>
            <person name="Li G."/>
            <person name="Lai Q."/>
            <person name="Du Y."/>
            <person name="Liu X."/>
            <person name="Sun F."/>
            <person name="Shao Z."/>
        </authorList>
    </citation>
    <scope>NUCLEOTIDE SEQUENCE [LARGE SCALE GENOMIC DNA]</scope>
    <source>
        <strain evidence="6 7">22II-S11-z3</strain>
    </source>
</reference>
<dbReference type="STRING" id="1317121.ATO11_13355"/>
<dbReference type="AlphaFoldDB" id="A0A0L1JPT2"/>
<dbReference type="Gene3D" id="3.40.309.10">
    <property type="entry name" value="Aldehyde Dehydrogenase, Chain A, domain 2"/>
    <property type="match status" value="1"/>
</dbReference>
<dbReference type="InterPro" id="IPR016162">
    <property type="entry name" value="Ald_DH_N"/>
</dbReference>